<keyword evidence="2" id="KW-1185">Reference proteome</keyword>
<accession>A0A371G0Q0</accession>
<dbReference type="Proteomes" id="UP000257109">
    <property type="component" value="Unassembled WGS sequence"/>
</dbReference>
<protein>
    <submittedName>
        <fullName evidence="1">Uncharacterized protein</fullName>
    </submittedName>
</protein>
<reference evidence="1" key="1">
    <citation type="submission" date="2018-05" db="EMBL/GenBank/DDBJ databases">
        <title>Draft genome of Mucuna pruriens seed.</title>
        <authorList>
            <person name="Nnadi N.E."/>
            <person name="Vos R."/>
            <person name="Hasami M.H."/>
            <person name="Devisetty U.K."/>
            <person name="Aguiy J.C."/>
        </authorList>
    </citation>
    <scope>NUCLEOTIDE SEQUENCE [LARGE SCALE GENOMIC DNA]</scope>
    <source>
        <strain evidence="1">JCA_2017</strain>
    </source>
</reference>
<evidence type="ECO:0000313" key="2">
    <source>
        <dbReference type="Proteomes" id="UP000257109"/>
    </source>
</evidence>
<proteinExistence type="predicted"/>
<sequence>MSRGGRNDRAIADALMAMAQAVGNMNQCQEVDWFARFERNNPPMFRGDYDPDGTTD</sequence>
<comment type="caution">
    <text evidence="1">The sequence shown here is derived from an EMBL/GenBank/DDBJ whole genome shotgun (WGS) entry which is preliminary data.</text>
</comment>
<name>A0A371G0Q0_MUCPR</name>
<feature type="non-terminal residue" evidence="1">
    <location>
        <position position="56"/>
    </location>
</feature>
<gene>
    <name evidence="1" type="ORF">CR513_35130</name>
</gene>
<organism evidence="1 2">
    <name type="scientific">Mucuna pruriens</name>
    <name type="common">Velvet bean</name>
    <name type="synonym">Dolichos pruriens</name>
    <dbReference type="NCBI Taxonomy" id="157652"/>
    <lineage>
        <taxon>Eukaryota</taxon>
        <taxon>Viridiplantae</taxon>
        <taxon>Streptophyta</taxon>
        <taxon>Embryophyta</taxon>
        <taxon>Tracheophyta</taxon>
        <taxon>Spermatophyta</taxon>
        <taxon>Magnoliopsida</taxon>
        <taxon>eudicotyledons</taxon>
        <taxon>Gunneridae</taxon>
        <taxon>Pentapetalae</taxon>
        <taxon>rosids</taxon>
        <taxon>fabids</taxon>
        <taxon>Fabales</taxon>
        <taxon>Fabaceae</taxon>
        <taxon>Papilionoideae</taxon>
        <taxon>50 kb inversion clade</taxon>
        <taxon>NPAAA clade</taxon>
        <taxon>indigoferoid/millettioid clade</taxon>
        <taxon>Phaseoleae</taxon>
        <taxon>Mucuna</taxon>
    </lineage>
</organism>
<dbReference type="AlphaFoldDB" id="A0A371G0Q0"/>
<dbReference type="EMBL" id="QJKJ01007210">
    <property type="protein sequence ID" value="RDX83903.1"/>
    <property type="molecule type" value="Genomic_DNA"/>
</dbReference>
<evidence type="ECO:0000313" key="1">
    <source>
        <dbReference type="EMBL" id="RDX83903.1"/>
    </source>
</evidence>
<dbReference type="OrthoDB" id="1936908at2759"/>